<dbReference type="Gene3D" id="3.90.226.10">
    <property type="entry name" value="2-enoyl-CoA Hydratase, Chain A, domain 1"/>
    <property type="match status" value="1"/>
</dbReference>
<feature type="domain" description="Peptidase S49" evidence="5">
    <location>
        <begin position="98"/>
        <end position="245"/>
    </location>
</feature>
<dbReference type="InterPro" id="IPR004635">
    <property type="entry name" value="Pept_S49_SppA"/>
</dbReference>
<dbReference type="PROSITE" id="PS51257">
    <property type="entry name" value="PROKAR_LIPOPROTEIN"/>
    <property type="match status" value="1"/>
</dbReference>
<evidence type="ECO:0000256" key="2">
    <source>
        <dbReference type="ARBA" id="ARBA00022670"/>
    </source>
</evidence>
<dbReference type="EMBL" id="NAAD01000005">
    <property type="protein sequence ID" value="ORJ61528.1"/>
    <property type="molecule type" value="Genomic_DNA"/>
</dbReference>
<comment type="similarity">
    <text evidence="1">Belongs to the peptidase S49 family.</text>
</comment>
<keyword evidence="4" id="KW-0720">Serine protease</keyword>
<evidence type="ECO:0000256" key="4">
    <source>
        <dbReference type="ARBA" id="ARBA00022825"/>
    </source>
</evidence>
<dbReference type="Gene3D" id="6.20.330.10">
    <property type="match status" value="1"/>
</dbReference>
<dbReference type="PANTHER" id="PTHR42987">
    <property type="entry name" value="PEPTIDASE S49"/>
    <property type="match status" value="1"/>
</dbReference>
<name>A0A1X0Y8P8_9BACT</name>
<dbReference type="GO" id="GO:0008236">
    <property type="term" value="F:serine-type peptidase activity"/>
    <property type="evidence" value="ECO:0007669"/>
    <property type="project" value="UniProtKB-KW"/>
</dbReference>
<dbReference type="Pfam" id="PF01343">
    <property type="entry name" value="Peptidase_S49"/>
    <property type="match status" value="1"/>
</dbReference>
<dbReference type="Proteomes" id="UP000193136">
    <property type="component" value="Unassembled WGS sequence"/>
</dbReference>
<keyword evidence="3" id="KW-0378">Hydrolase</keyword>
<evidence type="ECO:0000256" key="3">
    <source>
        <dbReference type="ARBA" id="ARBA00022801"/>
    </source>
</evidence>
<evidence type="ECO:0000256" key="1">
    <source>
        <dbReference type="ARBA" id="ARBA00008683"/>
    </source>
</evidence>
<proteinExistence type="inferred from homology"/>
<evidence type="ECO:0000313" key="7">
    <source>
        <dbReference type="Proteomes" id="UP000193136"/>
    </source>
</evidence>
<comment type="caution">
    <text evidence="6">The sequence shown here is derived from an EMBL/GenBank/DDBJ whole genome shotgun (WGS) entry which is preliminary data.</text>
</comment>
<dbReference type="RefSeq" id="WP_085009802.1">
    <property type="nucleotide sequence ID" value="NZ_NAAD01000005.1"/>
</dbReference>
<dbReference type="AlphaFoldDB" id="A0A1X0Y8P8"/>
<evidence type="ECO:0000313" key="6">
    <source>
        <dbReference type="EMBL" id="ORJ61528.1"/>
    </source>
</evidence>
<gene>
    <name evidence="6" type="ORF">B5V00_05675</name>
</gene>
<sequence length="296" mass="31851">MKKHPFLMALLLVGCVFVFFFISVLVIASFLGRPTAFPVGEKVAVVELQGVIDSSRELMETIVDFRDDDSVKAIVLRINSPGGAVGPAQEVYEEIKKAAKVKPVVVSMGSVAASGGYYVAVPAQRILANPGTITGSIGVIMQFTNFEELLAKIGLKSEVVKSGSLKDIGSSTRPMTEQDRQVLQGLIDDVHQQFMTAVAEGRKMDLKKVKALADGRIFTGRQALQAGLVDELGNLQDAIAIAGKLGGIEGKPQVIYPPRVQSGVLNYLFEEGTSQVRRVLSRSSLSGLQFLWTGIE</sequence>
<keyword evidence="2" id="KW-0645">Protease</keyword>
<dbReference type="PANTHER" id="PTHR42987:SF7">
    <property type="entry name" value="SIGNAL PEPTIDE PEPTIDASE SPPA-RELATED"/>
    <property type="match status" value="1"/>
</dbReference>
<dbReference type="GO" id="GO:0006508">
    <property type="term" value="P:proteolysis"/>
    <property type="evidence" value="ECO:0007669"/>
    <property type="project" value="UniProtKB-KW"/>
</dbReference>
<dbReference type="InterPro" id="IPR029045">
    <property type="entry name" value="ClpP/crotonase-like_dom_sf"/>
</dbReference>
<dbReference type="OrthoDB" id="9764363at2"/>
<dbReference type="InterPro" id="IPR002142">
    <property type="entry name" value="Peptidase_S49"/>
</dbReference>
<accession>A0A1X0Y8P8</accession>
<dbReference type="CDD" id="cd07023">
    <property type="entry name" value="S49_Sppa_N_C"/>
    <property type="match status" value="1"/>
</dbReference>
<dbReference type="InterPro" id="IPR047272">
    <property type="entry name" value="S49_SppA_C"/>
</dbReference>
<protein>
    <submittedName>
        <fullName evidence="6">S49 family peptidase</fullName>
    </submittedName>
</protein>
<organism evidence="6 7">
    <name type="scientific">Geothermobacter hydrogeniphilus</name>
    <dbReference type="NCBI Taxonomy" id="1969733"/>
    <lineage>
        <taxon>Bacteria</taxon>
        <taxon>Pseudomonadati</taxon>
        <taxon>Thermodesulfobacteriota</taxon>
        <taxon>Desulfuromonadia</taxon>
        <taxon>Desulfuromonadales</taxon>
        <taxon>Geothermobacteraceae</taxon>
        <taxon>Geothermobacter</taxon>
    </lineage>
</organism>
<dbReference type="STRING" id="1969733.B5V00_05675"/>
<dbReference type="NCBIfam" id="TIGR00706">
    <property type="entry name" value="SppA_dom"/>
    <property type="match status" value="1"/>
</dbReference>
<reference evidence="6 7" key="1">
    <citation type="submission" date="2017-03" db="EMBL/GenBank/DDBJ databases">
        <title>Genome sequence of Geothermobacter sp. EPR-M, Deep-Sea Iron Reducer.</title>
        <authorList>
            <person name="Tully B."/>
            <person name="Savalia P."/>
            <person name="Abuyen K."/>
            <person name="Baughan C."/>
            <person name="Romero E."/>
            <person name="Ronkowski C."/>
            <person name="Torres B."/>
            <person name="Tremblay J."/>
            <person name="Trujillo A."/>
            <person name="Tyler M."/>
            <person name="Perez-Rodriguez I."/>
            <person name="Amend J."/>
        </authorList>
    </citation>
    <scope>NUCLEOTIDE SEQUENCE [LARGE SCALE GENOMIC DNA]</scope>
    <source>
        <strain evidence="6 7">EPR-M</strain>
    </source>
</reference>
<evidence type="ECO:0000259" key="5">
    <source>
        <dbReference type="Pfam" id="PF01343"/>
    </source>
</evidence>
<dbReference type="SUPFAM" id="SSF52096">
    <property type="entry name" value="ClpP/crotonase"/>
    <property type="match status" value="1"/>
</dbReference>
<keyword evidence="7" id="KW-1185">Reference proteome</keyword>